<evidence type="ECO:0000256" key="3">
    <source>
        <dbReference type="ARBA" id="ARBA00022840"/>
    </source>
</evidence>
<keyword evidence="3 5" id="KW-0067">ATP-binding</keyword>
<dbReference type="STRING" id="268407.PWYN_16745"/>
<dbReference type="SMART" id="SM00382">
    <property type="entry name" value="AAA"/>
    <property type="match status" value="1"/>
</dbReference>
<proteinExistence type="predicted"/>
<dbReference type="OrthoDB" id="9804819at2"/>
<keyword evidence="6" id="KW-1185">Reference proteome</keyword>
<evidence type="ECO:0000256" key="1">
    <source>
        <dbReference type="ARBA" id="ARBA00022448"/>
    </source>
</evidence>
<evidence type="ECO:0000256" key="2">
    <source>
        <dbReference type="ARBA" id="ARBA00022741"/>
    </source>
</evidence>
<dbReference type="PROSITE" id="PS50893">
    <property type="entry name" value="ABC_TRANSPORTER_2"/>
    <property type="match status" value="1"/>
</dbReference>
<keyword evidence="1" id="KW-0813">Transport</keyword>
<dbReference type="PANTHER" id="PTHR42711:SF18">
    <property type="entry name" value="ABC TRANSPORTER, ATP-BINDING PROTEIN"/>
    <property type="match status" value="1"/>
</dbReference>
<dbReference type="AlphaFoldDB" id="A0A098M332"/>
<evidence type="ECO:0000259" key="4">
    <source>
        <dbReference type="PROSITE" id="PS50893"/>
    </source>
</evidence>
<dbReference type="PANTHER" id="PTHR42711">
    <property type="entry name" value="ABC TRANSPORTER ATP-BINDING PROTEIN"/>
    <property type="match status" value="1"/>
</dbReference>
<evidence type="ECO:0000313" key="5">
    <source>
        <dbReference type="EMBL" id="KGE16391.1"/>
    </source>
</evidence>
<evidence type="ECO:0000313" key="6">
    <source>
        <dbReference type="Proteomes" id="UP000029734"/>
    </source>
</evidence>
<dbReference type="PROSITE" id="PS00211">
    <property type="entry name" value="ABC_TRANSPORTER_1"/>
    <property type="match status" value="1"/>
</dbReference>
<dbReference type="InterPro" id="IPR003593">
    <property type="entry name" value="AAA+_ATPase"/>
</dbReference>
<feature type="domain" description="ABC transporter" evidence="4">
    <location>
        <begin position="2"/>
        <end position="230"/>
    </location>
</feature>
<dbReference type="InterPro" id="IPR027417">
    <property type="entry name" value="P-loop_NTPase"/>
</dbReference>
<reference evidence="5 6" key="2">
    <citation type="submission" date="2014-10" db="EMBL/GenBank/DDBJ databases">
        <title>Comparative genomics of the Paenibacillus odorifer group.</title>
        <authorList>
            <person name="Tsai Y.-C."/>
            <person name="Martin N."/>
            <person name="Korlach J."/>
            <person name="Wiedmann M."/>
        </authorList>
    </citation>
    <scope>NUCLEOTIDE SEQUENCE [LARGE SCALE GENOMIC DNA]</scope>
    <source>
        <strain evidence="5 6">DSM 18334</strain>
    </source>
</reference>
<dbReference type="RefSeq" id="WP_036654177.1">
    <property type="nucleotide sequence ID" value="NZ_JQCR01000003.1"/>
</dbReference>
<dbReference type="Gene3D" id="3.40.50.300">
    <property type="entry name" value="P-loop containing nucleotide triphosphate hydrolases"/>
    <property type="match status" value="1"/>
</dbReference>
<organism evidence="5 6">
    <name type="scientific">Paenibacillus wynnii</name>
    <dbReference type="NCBI Taxonomy" id="268407"/>
    <lineage>
        <taxon>Bacteria</taxon>
        <taxon>Bacillati</taxon>
        <taxon>Bacillota</taxon>
        <taxon>Bacilli</taxon>
        <taxon>Bacillales</taxon>
        <taxon>Paenibacillaceae</taxon>
        <taxon>Paenibacillus</taxon>
    </lineage>
</organism>
<dbReference type="CDD" id="cd03230">
    <property type="entry name" value="ABC_DR_subfamily_A"/>
    <property type="match status" value="1"/>
</dbReference>
<dbReference type="InterPro" id="IPR003439">
    <property type="entry name" value="ABC_transporter-like_ATP-bd"/>
</dbReference>
<accession>A0A098M332</accession>
<dbReference type="eggNOG" id="COG1131">
    <property type="taxonomic scope" value="Bacteria"/>
</dbReference>
<dbReference type="SUPFAM" id="SSF52540">
    <property type="entry name" value="P-loop containing nucleoside triphosphate hydrolases"/>
    <property type="match status" value="1"/>
</dbReference>
<reference evidence="5 6" key="1">
    <citation type="submission" date="2014-08" db="EMBL/GenBank/DDBJ databases">
        <authorList>
            <person name="den Bakker H.C."/>
        </authorList>
    </citation>
    <scope>NUCLEOTIDE SEQUENCE [LARGE SCALE GENOMIC DNA]</scope>
    <source>
        <strain evidence="5 6">DSM 18334</strain>
    </source>
</reference>
<sequence>MIEVKDLQFSYPNQKERTLHGLNFAIPKGEVFGFLGPSGAGKSTTQKILIGVLKAYLGSVKVMGKEIRETGPDYFERIGVAFEFPNFYTKFTALENLKLFQSLYSGPTAEPMHLLQQVDLTDAAHMRVSNLSKGMKMRLNFCRALLNHPDILFLDEPTSGLDPVNAKRMKDLILEKKAAGTTVLITTHNMQAAEELCDRVAFIVDGQIKLIDSPRELKLRQGQKRILVEYRQHGEIITAEFPFEAIGENPDFLRILRENPIETLHSMEAGLEQIFIDITGRQLT</sequence>
<name>A0A098M332_9BACL</name>
<keyword evidence="2" id="KW-0547">Nucleotide-binding</keyword>
<gene>
    <name evidence="5" type="ORF">PWYN_16745</name>
</gene>
<comment type="caution">
    <text evidence="5">The sequence shown here is derived from an EMBL/GenBank/DDBJ whole genome shotgun (WGS) entry which is preliminary data.</text>
</comment>
<dbReference type="GO" id="GO:0016887">
    <property type="term" value="F:ATP hydrolysis activity"/>
    <property type="evidence" value="ECO:0007669"/>
    <property type="project" value="InterPro"/>
</dbReference>
<protein>
    <submittedName>
        <fullName evidence="5">ABC transporter ATP-binding protein</fullName>
    </submittedName>
</protein>
<dbReference type="InterPro" id="IPR017871">
    <property type="entry name" value="ABC_transporter-like_CS"/>
</dbReference>
<dbReference type="GO" id="GO:0005524">
    <property type="term" value="F:ATP binding"/>
    <property type="evidence" value="ECO:0007669"/>
    <property type="project" value="UniProtKB-KW"/>
</dbReference>
<dbReference type="InterPro" id="IPR050763">
    <property type="entry name" value="ABC_transporter_ATP-binding"/>
</dbReference>
<dbReference type="Proteomes" id="UP000029734">
    <property type="component" value="Unassembled WGS sequence"/>
</dbReference>
<dbReference type="Pfam" id="PF00005">
    <property type="entry name" value="ABC_tran"/>
    <property type="match status" value="1"/>
</dbReference>
<dbReference type="EMBL" id="JQCR01000003">
    <property type="protein sequence ID" value="KGE16391.1"/>
    <property type="molecule type" value="Genomic_DNA"/>
</dbReference>